<keyword evidence="3" id="KW-1185">Reference proteome</keyword>
<evidence type="ECO:0000256" key="1">
    <source>
        <dbReference type="SAM" id="MobiDB-lite"/>
    </source>
</evidence>
<protein>
    <submittedName>
        <fullName evidence="2">Uncharacterized protein</fullName>
    </submittedName>
</protein>
<reference evidence="2 3" key="1">
    <citation type="submission" date="2018-04" db="EMBL/GenBank/DDBJ databases">
        <authorList>
            <person name="Zhang X."/>
            <person name="Yuan J."/>
            <person name="Li F."/>
            <person name="Xiang J."/>
        </authorList>
    </citation>
    <scope>NUCLEOTIDE SEQUENCE [LARGE SCALE GENOMIC DNA]</scope>
    <source>
        <tissue evidence="2">Muscle</tissue>
    </source>
</reference>
<proteinExistence type="predicted"/>
<gene>
    <name evidence="2" type="ORF">C7M84_024215</name>
</gene>
<dbReference type="Proteomes" id="UP000283509">
    <property type="component" value="Unassembled WGS sequence"/>
</dbReference>
<sequence>MSFASSLAVSGLKTLFRTFRKGLEYHDRPNPYCISKNIHSRFFIFFSLLTLFPAPSPPPLFPSCSLLSIFYYASSSLSLRFLSFPLFLSSFLSFLSFSPYPLLPPHSPVSLLPPSPLPFSSPPPPLSPPTHLPPTATPLLNPLPHPTSPSPLTYPTFLPPSHPASLPPLLHPNPTPPPPHPYPPHLHLSLPPTPFLPPTHLLTLIPPSFPFPPNLPHTPTLLPLPPTPHPHPPHPPSTSPHPSHLHLPHPPPPLCFSSRGMAEPREDDPQSLSTGLCVGLIDTPAPPPRSAWISIRVDSVALGEVDVEVDGVWMWMGCGGMWEDVVDWMWRDVDWVEWIWMAWWMGVDGVDLVEVDWMWMGWIWSKWMWMGWICSRWMDVDGVWMAC</sequence>
<organism evidence="2 3">
    <name type="scientific">Penaeus vannamei</name>
    <name type="common">Whiteleg shrimp</name>
    <name type="synonym">Litopenaeus vannamei</name>
    <dbReference type="NCBI Taxonomy" id="6689"/>
    <lineage>
        <taxon>Eukaryota</taxon>
        <taxon>Metazoa</taxon>
        <taxon>Ecdysozoa</taxon>
        <taxon>Arthropoda</taxon>
        <taxon>Crustacea</taxon>
        <taxon>Multicrustacea</taxon>
        <taxon>Malacostraca</taxon>
        <taxon>Eumalacostraca</taxon>
        <taxon>Eucarida</taxon>
        <taxon>Decapoda</taxon>
        <taxon>Dendrobranchiata</taxon>
        <taxon>Penaeoidea</taxon>
        <taxon>Penaeidae</taxon>
        <taxon>Penaeus</taxon>
    </lineage>
</organism>
<dbReference type="AlphaFoldDB" id="A0A3R7QY01"/>
<feature type="region of interest" description="Disordered" evidence="1">
    <location>
        <begin position="122"/>
        <end position="145"/>
    </location>
</feature>
<comment type="caution">
    <text evidence="2">The sequence shown here is derived from an EMBL/GenBank/DDBJ whole genome shotgun (WGS) entry which is preliminary data.</text>
</comment>
<accession>A0A3R7QY01</accession>
<name>A0A3R7QY01_PENVA</name>
<evidence type="ECO:0000313" key="2">
    <source>
        <dbReference type="EMBL" id="ROT82621.1"/>
    </source>
</evidence>
<evidence type="ECO:0000313" key="3">
    <source>
        <dbReference type="Proteomes" id="UP000283509"/>
    </source>
</evidence>
<feature type="compositionally biased region" description="Pro residues" evidence="1">
    <location>
        <begin position="216"/>
        <end position="239"/>
    </location>
</feature>
<dbReference type="EMBL" id="QCYY01000796">
    <property type="protein sequence ID" value="ROT82621.1"/>
    <property type="molecule type" value="Genomic_DNA"/>
</dbReference>
<reference evidence="2 3" key="2">
    <citation type="submission" date="2019-01" db="EMBL/GenBank/DDBJ databases">
        <title>The decoding of complex shrimp genome reveals the adaptation for benthos swimmer, frequently molting mechanism and breeding impact on genome.</title>
        <authorList>
            <person name="Sun Y."/>
            <person name="Gao Y."/>
            <person name="Yu Y."/>
        </authorList>
    </citation>
    <scope>NUCLEOTIDE SEQUENCE [LARGE SCALE GENOMIC DNA]</scope>
    <source>
        <tissue evidence="2">Muscle</tissue>
    </source>
</reference>
<feature type="region of interest" description="Disordered" evidence="1">
    <location>
        <begin position="216"/>
        <end position="245"/>
    </location>
</feature>